<evidence type="ECO:0000313" key="2">
    <source>
        <dbReference type="Proteomes" id="UP001196413"/>
    </source>
</evidence>
<dbReference type="Proteomes" id="UP001196413">
    <property type="component" value="Unassembled WGS sequence"/>
</dbReference>
<keyword evidence="2" id="KW-1185">Reference proteome</keyword>
<gene>
    <name evidence="1" type="ORF">KIN20_031645</name>
</gene>
<protein>
    <submittedName>
        <fullName evidence="1">Uncharacterized protein</fullName>
    </submittedName>
</protein>
<evidence type="ECO:0000313" key="1">
    <source>
        <dbReference type="EMBL" id="KAJ1370012.1"/>
    </source>
</evidence>
<sequence length="96" mass="10550">MRAPEGWDESSIPAPVLRDAYGEVGGGGSRDRVVVVLVTAHVEPRSTLLHKLSPVLSNIALWNATATLSPTLQEDSLNQYFPTSRNKTTIRIYCEK</sequence>
<reference evidence="1" key="1">
    <citation type="submission" date="2021-06" db="EMBL/GenBank/DDBJ databases">
        <title>Parelaphostrongylus tenuis whole genome reference sequence.</title>
        <authorList>
            <person name="Garwood T.J."/>
            <person name="Larsen P.A."/>
            <person name="Fountain-Jones N.M."/>
            <person name="Garbe J.R."/>
            <person name="Macchietto M.G."/>
            <person name="Kania S.A."/>
            <person name="Gerhold R.W."/>
            <person name="Richards J.E."/>
            <person name="Wolf T.M."/>
        </authorList>
    </citation>
    <scope>NUCLEOTIDE SEQUENCE</scope>
    <source>
        <strain evidence="1">MNPRO001-30</strain>
        <tissue evidence="1">Meninges</tissue>
    </source>
</reference>
<dbReference type="AlphaFoldDB" id="A0AAD5WH49"/>
<comment type="caution">
    <text evidence="1">The sequence shown here is derived from an EMBL/GenBank/DDBJ whole genome shotgun (WGS) entry which is preliminary data.</text>
</comment>
<proteinExistence type="predicted"/>
<organism evidence="1 2">
    <name type="scientific">Parelaphostrongylus tenuis</name>
    <name type="common">Meningeal worm</name>
    <dbReference type="NCBI Taxonomy" id="148309"/>
    <lineage>
        <taxon>Eukaryota</taxon>
        <taxon>Metazoa</taxon>
        <taxon>Ecdysozoa</taxon>
        <taxon>Nematoda</taxon>
        <taxon>Chromadorea</taxon>
        <taxon>Rhabditida</taxon>
        <taxon>Rhabditina</taxon>
        <taxon>Rhabditomorpha</taxon>
        <taxon>Strongyloidea</taxon>
        <taxon>Metastrongylidae</taxon>
        <taxon>Parelaphostrongylus</taxon>
    </lineage>
</organism>
<accession>A0AAD5WH49</accession>
<name>A0AAD5WH49_PARTN</name>
<dbReference type="EMBL" id="JAHQIW010006715">
    <property type="protein sequence ID" value="KAJ1370012.1"/>
    <property type="molecule type" value="Genomic_DNA"/>
</dbReference>